<organism evidence="1 2">
    <name type="scientific">Bacteroides cellulosilyticus DSM 14838</name>
    <dbReference type="NCBI Taxonomy" id="537012"/>
    <lineage>
        <taxon>Bacteria</taxon>
        <taxon>Pseudomonadati</taxon>
        <taxon>Bacteroidota</taxon>
        <taxon>Bacteroidia</taxon>
        <taxon>Bacteroidales</taxon>
        <taxon>Bacteroidaceae</taxon>
        <taxon>Bacteroides</taxon>
    </lineage>
</organism>
<reference evidence="1 2" key="1">
    <citation type="submission" date="2008-12" db="EMBL/GenBank/DDBJ databases">
        <authorList>
            <person name="Fulton L."/>
            <person name="Clifton S."/>
            <person name="Fulton B."/>
            <person name="Xu J."/>
            <person name="Minx P."/>
            <person name="Pepin K.H."/>
            <person name="Johnson M."/>
            <person name="Bhonagiri V."/>
            <person name="Nash W.E."/>
            <person name="Mardis E.R."/>
            <person name="Wilson R.K."/>
        </authorList>
    </citation>
    <scope>NUCLEOTIDE SEQUENCE [LARGE SCALE GENOMIC DNA]</scope>
    <source>
        <strain evidence="1 2">DSM 14838</strain>
    </source>
</reference>
<dbReference type="HOGENOM" id="CLU_3149240_0_0_10"/>
<reference evidence="1 2" key="2">
    <citation type="submission" date="2009-01" db="EMBL/GenBank/DDBJ databases">
        <title>Draft genome sequence of Bacteroides cellulosilyticus (DSM 14838).</title>
        <authorList>
            <person name="Sudarsanam P."/>
            <person name="Ley R."/>
            <person name="Guruge J."/>
            <person name="Turnbaugh P.J."/>
            <person name="Mahowald M."/>
            <person name="Liep D."/>
            <person name="Gordon J."/>
        </authorList>
    </citation>
    <scope>NUCLEOTIDE SEQUENCE [LARGE SCALE GENOMIC DNA]</scope>
    <source>
        <strain evidence="1 2">DSM 14838</strain>
    </source>
</reference>
<sequence>MRFSFIISYRYNGSLTIIIHTFHSFQLFKINIKRKAIHSLILNRQGNC</sequence>
<dbReference type="EMBL" id="ACCH01000166">
    <property type="protein sequence ID" value="EEF90200.1"/>
    <property type="molecule type" value="Genomic_DNA"/>
</dbReference>
<comment type="caution">
    <text evidence="1">The sequence shown here is derived from an EMBL/GenBank/DDBJ whole genome shotgun (WGS) entry which is preliminary data.</text>
</comment>
<protein>
    <submittedName>
        <fullName evidence="1">Uncharacterized protein</fullName>
    </submittedName>
</protein>
<gene>
    <name evidence="1" type="ORF">BACCELL_02151</name>
</gene>
<name>E2NCZ3_9BACE</name>
<dbReference type="Proteomes" id="UP000003711">
    <property type="component" value="Unassembled WGS sequence"/>
</dbReference>
<accession>E2NCZ3</accession>
<evidence type="ECO:0000313" key="1">
    <source>
        <dbReference type="EMBL" id="EEF90200.1"/>
    </source>
</evidence>
<dbReference type="AlphaFoldDB" id="E2NCZ3"/>
<proteinExistence type="predicted"/>
<evidence type="ECO:0000313" key="2">
    <source>
        <dbReference type="Proteomes" id="UP000003711"/>
    </source>
</evidence>